<name>C1EG47_MICCC</name>
<keyword evidence="3" id="KW-1185">Reference proteome</keyword>
<sequence length="205" mass="22853">MSHAVSHGARIAPVPSTSSRPGRDRACHQTRRSLHRQQYQWWQETPTPKANDILERLTEGSSLTRALTATLEFSVECTIQAYKDAGRTDPLERCLTYELGENLLRRSERNEIDGFGPRAMLDKVLRGSDLDPDAAAETLAAELKRRFASRRSRLRDACVCITWRGTHTNLSTLNRRAVLDVSTALSLGEDDFEATLATVTSVAQA</sequence>
<protein>
    <submittedName>
        <fullName evidence="2">Uncharacterized protein</fullName>
    </submittedName>
</protein>
<proteinExistence type="predicted"/>
<evidence type="ECO:0000313" key="3">
    <source>
        <dbReference type="Proteomes" id="UP000002009"/>
    </source>
</evidence>
<evidence type="ECO:0000313" key="2">
    <source>
        <dbReference type="EMBL" id="ACO66960.1"/>
    </source>
</evidence>
<evidence type="ECO:0000256" key="1">
    <source>
        <dbReference type="SAM" id="MobiDB-lite"/>
    </source>
</evidence>
<reference evidence="2 3" key="1">
    <citation type="journal article" date="2009" name="Science">
        <title>Green evolution and dynamic adaptations revealed by genomes of the marine picoeukaryotes Micromonas.</title>
        <authorList>
            <person name="Worden A.Z."/>
            <person name="Lee J.H."/>
            <person name="Mock T."/>
            <person name="Rouze P."/>
            <person name="Simmons M.P."/>
            <person name="Aerts A.L."/>
            <person name="Allen A.E."/>
            <person name="Cuvelier M.L."/>
            <person name="Derelle E."/>
            <person name="Everett M.V."/>
            <person name="Foulon E."/>
            <person name="Grimwood J."/>
            <person name="Gundlach H."/>
            <person name="Henrissat B."/>
            <person name="Napoli C."/>
            <person name="McDonald S.M."/>
            <person name="Parker M.S."/>
            <person name="Rombauts S."/>
            <person name="Salamov A."/>
            <person name="Von Dassow P."/>
            <person name="Badger J.H."/>
            <person name="Coutinho P.M."/>
            <person name="Demir E."/>
            <person name="Dubchak I."/>
            <person name="Gentemann C."/>
            <person name="Eikrem W."/>
            <person name="Gready J.E."/>
            <person name="John U."/>
            <person name="Lanier W."/>
            <person name="Lindquist E.A."/>
            <person name="Lucas S."/>
            <person name="Mayer K.F."/>
            <person name="Moreau H."/>
            <person name="Not F."/>
            <person name="Otillar R."/>
            <person name="Panaud O."/>
            <person name="Pangilinan J."/>
            <person name="Paulsen I."/>
            <person name="Piegu B."/>
            <person name="Poliakov A."/>
            <person name="Robbens S."/>
            <person name="Schmutz J."/>
            <person name="Toulza E."/>
            <person name="Wyss T."/>
            <person name="Zelensky A."/>
            <person name="Zhou K."/>
            <person name="Armbrust E.V."/>
            <person name="Bhattacharya D."/>
            <person name="Goodenough U.W."/>
            <person name="Van de Peer Y."/>
            <person name="Grigoriev I.V."/>
        </authorList>
    </citation>
    <scope>NUCLEOTIDE SEQUENCE [LARGE SCALE GENOMIC DNA]</scope>
    <source>
        <strain evidence="3">RCC299 / NOUM17</strain>
    </source>
</reference>
<accession>C1EG47</accession>
<dbReference type="OMA" id="VECTIQA"/>
<dbReference type="InParanoid" id="C1EG47"/>
<dbReference type="Proteomes" id="UP000002009">
    <property type="component" value="Chromosome 13"/>
</dbReference>
<dbReference type="GeneID" id="8248386"/>
<gene>
    <name evidence="2" type="ORF">MICPUN_103742</name>
</gene>
<organism evidence="2 3">
    <name type="scientific">Micromonas commoda (strain RCC299 / NOUM17 / CCMP2709)</name>
    <name type="common">Picoplanktonic green alga</name>
    <dbReference type="NCBI Taxonomy" id="296587"/>
    <lineage>
        <taxon>Eukaryota</taxon>
        <taxon>Viridiplantae</taxon>
        <taxon>Chlorophyta</taxon>
        <taxon>Mamiellophyceae</taxon>
        <taxon>Mamiellales</taxon>
        <taxon>Mamiellaceae</taxon>
        <taxon>Micromonas</taxon>
    </lineage>
</organism>
<dbReference type="AlphaFoldDB" id="C1EG47"/>
<dbReference type="KEGG" id="mis:MICPUN_103742"/>
<dbReference type="RefSeq" id="XP_002505702.1">
    <property type="nucleotide sequence ID" value="XM_002505656.1"/>
</dbReference>
<feature type="region of interest" description="Disordered" evidence="1">
    <location>
        <begin position="1"/>
        <end position="30"/>
    </location>
</feature>
<dbReference type="EMBL" id="CP001331">
    <property type="protein sequence ID" value="ACO66960.1"/>
    <property type="molecule type" value="Genomic_DNA"/>
</dbReference>